<evidence type="ECO:0000256" key="3">
    <source>
        <dbReference type="ARBA" id="ARBA00022839"/>
    </source>
</evidence>
<protein>
    <submittedName>
        <fullName evidence="6">Ribonuclease J</fullName>
    </submittedName>
</protein>
<dbReference type="GO" id="GO:0004527">
    <property type="term" value="F:exonuclease activity"/>
    <property type="evidence" value="ECO:0007669"/>
    <property type="project" value="UniProtKB-KW"/>
</dbReference>
<evidence type="ECO:0000256" key="2">
    <source>
        <dbReference type="ARBA" id="ARBA00022722"/>
    </source>
</evidence>
<keyword evidence="3" id="KW-0378">Hydrolase</keyword>
<sequence>LGVDMVIPDFTYLQENSHKIRGLILTHGHEDHIGAVPYFLKEFPKVTVYASKLVQGFLKEKFTDERRYKDVPKNPSMYLLSSEMAPLKIGAFTLEAFKVNHSVPDSLGFAIKTPEGTVLHISDFKIDLMPVLDDPIELGKIARYGEEGVLCLLSDCLGVTTEGYSKPEKELAGTFDDLFSQAEGKQVIVTTISSNISRMYQIITSAQKLGRRVVILGRSMDQSVQVARGLKYLPFTDDVFVSPKDAKKYNQSDLVYIAAGCYGQSGSALGKISRNEHTDMEVQEGAFVVFSADPNPPGVAEAVEKVQDNLITLGAKVIYSEIQDNLHVSGHGTKGDLKLVAFLSRAKYYIPIGGTVKRMRAYSNMIGSLGKDQSVVFEQREGDSILFEGGSARKGESYPVKDVFIDGSNIGDVGTSVIKDREKLSDDGIFVVIVPLSEKTGQFMGKVEIVTRGFVYVKESGELLNKAKQSISDLLRLDQDLRRNWNKTREEVEKKMNKLLFKETGRNPLIFVQSIYL</sequence>
<dbReference type="AlphaFoldDB" id="A0A7C1DG45"/>
<dbReference type="SUPFAM" id="SSF56281">
    <property type="entry name" value="Metallo-hydrolase/oxidoreductase"/>
    <property type="match status" value="1"/>
</dbReference>
<dbReference type="InterPro" id="IPR055132">
    <property type="entry name" value="RNase_J_b_CASP"/>
</dbReference>
<dbReference type="Pfam" id="PF00753">
    <property type="entry name" value="Lactamase_B"/>
    <property type="match status" value="1"/>
</dbReference>
<organism evidence="6">
    <name type="scientific">candidate division WWE3 bacterium</name>
    <dbReference type="NCBI Taxonomy" id="2053526"/>
    <lineage>
        <taxon>Bacteria</taxon>
        <taxon>Katanobacteria</taxon>
    </lineage>
</organism>
<feature type="domain" description="Metallo-beta-lactamase" evidence="5">
    <location>
        <begin position="14"/>
        <end position="175"/>
    </location>
</feature>
<dbReference type="InterPro" id="IPR004613">
    <property type="entry name" value="RNase_J"/>
</dbReference>
<dbReference type="Gene3D" id="3.60.15.10">
    <property type="entry name" value="Ribonuclease Z/Hydroxyacylglutathione hydrolase-like"/>
    <property type="match status" value="1"/>
</dbReference>
<dbReference type="Pfam" id="PF17770">
    <property type="entry name" value="RNase_J_C"/>
    <property type="match status" value="1"/>
</dbReference>
<dbReference type="Gene3D" id="3.40.50.10710">
    <property type="entry name" value="Metallo-hydrolase/oxidoreductase"/>
    <property type="match status" value="1"/>
</dbReference>
<dbReference type="InterPro" id="IPR001279">
    <property type="entry name" value="Metallo-B-lactamas"/>
</dbReference>
<dbReference type="Proteomes" id="UP000886066">
    <property type="component" value="Unassembled WGS sequence"/>
</dbReference>
<reference evidence="6" key="1">
    <citation type="journal article" date="2020" name="mSystems">
        <title>Genome- and Community-Level Interaction Insights into Carbon Utilization and Element Cycling Functions of Hydrothermarchaeota in Hydrothermal Sediment.</title>
        <authorList>
            <person name="Zhou Z."/>
            <person name="Liu Y."/>
            <person name="Xu W."/>
            <person name="Pan J."/>
            <person name="Luo Z.H."/>
            <person name="Li M."/>
        </authorList>
    </citation>
    <scope>NUCLEOTIDE SEQUENCE [LARGE SCALE GENOMIC DNA]</scope>
    <source>
        <strain evidence="6">SpSt-1219</strain>
    </source>
</reference>
<dbReference type="GO" id="GO:0046872">
    <property type="term" value="F:metal ion binding"/>
    <property type="evidence" value="ECO:0007669"/>
    <property type="project" value="InterPro"/>
</dbReference>
<accession>A0A7C1DG45</accession>
<dbReference type="Pfam" id="PF22505">
    <property type="entry name" value="RNase_J_b_CASP"/>
    <property type="match status" value="1"/>
</dbReference>
<gene>
    <name evidence="6" type="ORF">ENN92_00120</name>
</gene>
<keyword evidence="2" id="KW-0540">Nuclease</keyword>
<evidence type="ECO:0000256" key="1">
    <source>
        <dbReference type="ARBA" id="ARBA00022490"/>
    </source>
</evidence>
<keyword evidence="3" id="KW-0269">Exonuclease</keyword>
<keyword evidence="1" id="KW-0963">Cytoplasm</keyword>
<dbReference type="InterPro" id="IPR042173">
    <property type="entry name" value="RNase_J_2"/>
</dbReference>
<evidence type="ECO:0000259" key="5">
    <source>
        <dbReference type="SMART" id="SM00849"/>
    </source>
</evidence>
<comment type="caution">
    <text evidence="6">The sequence shown here is derived from an EMBL/GenBank/DDBJ whole genome shotgun (WGS) entry which is preliminary data.</text>
</comment>
<dbReference type="InterPro" id="IPR041636">
    <property type="entry name" value="RNase_J_C"/>
</dbReference>
<dbReference type="PANTHER" id="PTHR43694">
    <property type="entry name" value="RIBONUCLEASE J"/>
    <property type="match status" value="1"/>
</dbReference>
<feature type="non-terminal residue" evidence="6">
    <location>
        <position position="1"/>
    </location>
</feature>
<dbReference type="PANTHER" id="PTHR43694:SF1">
    <property type="entry name" value="RIBONUCLEASE J"/>
    <property type="match status" value="1"/>
</dbReference>
<dbReference type="SMART" id="SM00849">
    <property type="entry name" value="Lactamase_B"/>
    <property type="match status" value="1"/>
</dbReference>
<dbReference type="NCBIfam" id="TIGR00649">
    <property type="entry name" value="MG423"/>
    <property type="match status" value="1"/>
</dbReference>
<dbReference type="GO" id="GO:0003723">
    <property type="term" value="F:RNA binding"/>
    <property type="evidence" value="ECO:0007669"/>
    <property type="project" value="UniProtKB-KW"/>
</dbReference>
<dbReference type="InterPro" id="IPR036866">
    <property type="entry name" value="RibonucZ/Hydroxyglut_hydro"/>
</dbReference>
<dbReference type="Gene3D" id="3.10.20.580">
    <property type="match status" value="1"/>
</dbReference>
<keyword evidence="4" id="KW-0694">RNA-binding</keyword>
<proteinExistence type="predicted"/>
<dbReference type="EMBL" id="DSDM01000009">
    <property type="protein sequence ID" value="HDQ88544.1"/>
    <property type="molecule type" value="Genomic_DNA"/>
</dbReference>
<name>A0A7C1DG45_UNCKA</name>
<dbReference type="CDD" id="cd07714">
    <property type="entry name" value="RNaseJ_MBL-fold"/>
    <property type="match status" value="1"/>
</dbReference>
<evidence type="ECO:0000256" key="4">
    <source>
        <dbReference type="ARBA" id="ARBA00022884"/>
    </source>
</evidence>
<evidence type="ECO:0000313" key="6">
    <source>
        <dbReference type="EMBL" id="HDQ88544.1"/>
    </source>
</evidence>